<dbReference type="Gene3D" id="1.10.530.10">
    <property type="match status" value="1"/>
</dbReference>
<accession>A0ABV5VWD9</accession>
<dbReference type="RefSeq" id="WP_344903720.1">
    <property type="nucleotide sequence ID" value="NZ_BAAAYO010000001.1"/>
</dbReference>
<name>A0ABV5VWD9_9BACL</name>
<gene>
    <name evidence="2" type="ORF">ACFFNY_13750</name>
</gene>
<comment type="caution">
    <text evidence="2">The sequence shown here is derived from an EMBL/GenBank/DDBJ whole genome shotgun (WGS) entry which is preliminary data.</text>
</comment>
<dbReference type="Proteomes" id="UP001589619">
    <property type="component" value="Unassembled WGS sequence"/>
</dbReference>
<feature type="domain" description="Transglycosylase SLT" evidence="1">
    <location>
        <begin position="52"/>
        <end position="156"/>
    </location>
</feature>
<dbReference type="SUPFAM" id="SSF53955">
    <property type="entry name" value="Lysozyme-like"/>
    <property type="match status" value="1"/>
</dbReference>
<keyword evidence="3" id="KW-1185">Reference proteome</keyword>
<dbReference type="CDD" id="cd16896">
    <property type="entry name" value="LT_Slt70-like"/>
    <property type="match status" value="1"/>
</dbReference>
<dbReference type="InterPro" id="IPR008258">
    <property type="entry name" value="Transglycosylase_SLT_dom_1"/>
</dbReference>
<evidence type="ECO:0000313" key="2">
    <source>
        <dbReference type="EMBL" id="MFB9752626.1"/>
    </source>
</evidence>
<reference evidence="2 3" key="1">
    <citation type="submission" date="2024-09" db="EMBL/GenBank/DDBJ databases">
        <authorList>
            <person name="Sun Q."/>
            <person name="Mori K."/>
        </authorList>
    </citation>
    <scope>NUCLEOTIDE SEQUENCE [LARGE SCALE GENOMIC DNA]</scope>
    <source>
        <strain evidence="2 3">JCM 12520</strain>
    </source>
</reference>
<evidence type="ECO:0000313" key="3">
    <source>
        <dbReference type="Proteomes" id="UP001589619"/>
    </source>
</evidence>
<protein>
    <submittedName>
        <fullName evidence="2">Lytic transglycosylase domain-containing protein</fullName>
    </submittedName>
</protein>
<proteinExistence type="predicted"/>
<sequence>MQTKGTVMRFLRKKRVFVLLFVSLLILLFYNTAWLGKWVYPIRHDQDIALSARSYGVDPFMVAAIIRVETNFNPDKVSRKGAVGLMQLMPDTAEWVVQKAGYAEETSQLLHRADVNIEVGAWYLKSLYNQFDNNPIAVLAAYNAGPGNARKWLDNGTWDGTLKGLGNIPFGETRHYVQRVLYYYDKYAKLYEDRFST</sequence>
<organism evidence="2 3">
    <name type="scientific">Paenibacillus hodogayensis</name>
    <dbReference type="NCBI Taxonomy" id="279208"/>
    <lineage>
        <taxon>Bacteria</taxon>
        <taxon>Bacillati</taxon>
        <taxon>Bacillota</taxon>
        <taxon>Bacilli</taxon>
        <taxon>Bacillales</taxon>
        <taxon>Paenibacillaceae</taxon>
        <taxon>Paenibacillus</taxon>
    </lineage>
</organism>
<dbReference type="PANTHER" id="PTHR37423">
    <property type="entry name" value="SOLUBLE LYTIC MUREIN TRANSGLYCOSYLASE-RELATED"/>
    <property type="match status" value="1"/>
</dbReference>
<dbReference type="Pfam" id="PF01464">
    <property type="entry name" value="SLT"/>
    <property type="match status" value="1"/>
</dbReference>
<dbReference type="EMBL" id="JBHMAG010000012">
    <property type="protein sequence ID" value="MFB9752626.1"/>
    <property type="molecule type" value="Genomic_DNA"/>
</dbReference>
<evidence type="ECO:0000259" key="1">
    <source>
        <dbReference type="Pfam" id="PF01464"/>
    </source>
</evidence>
<dbReference type="InterPro" id="IPR023346">
    <property type="entry name" value="Lysozyme-like_dom_sf"/>
</dbReference>
<dbReference type="PANTHER" id="PTHR37423:SF2">
    <property type="entry name" value="MEMBRANE-BOUND LYTIC MUREIN TRANSGLYCOSYLASE C"/>
    <property type="match status" value="1"/>
</dbReference>